<evidence type="ECO:0000313" key="4">
    <source>
        <dbReference type="Proteomes" id="UP000053864"/>
    </source>
</evidence>
<reference evidence="1" key="1">
    <citation type="submission" date="2013-11" db="EMBL/GenBank/DDBJ databases">
        <title>The Genome Sequence of Phytophthora parasitica CJ02B3.</title>
        <authorList>
            <consortium name="The Broad Institute Genomics Platform"/>
            <person name="Russ C."/>
            <person name="Tyler B."/>
            <person name="Panabieres F."/>
            <person name="Shan W."/>
            <person name="Tripathy S."/>
            <person name="Grunwald N."/>
            <person name="Machado M."/>
            <person name="Johnson C.S."/>
            <person name="Arredondo F."/>
            <person name="Hong C."/>
            <person name="Coffey M."/>
            <person name="Young S.K."/>
            <person name="Zeng Q."/>
            <person name="Gargeya S."/>
            <person name="Fitzgerald M."/>
            <person name="Abouelleil A."/>
            <person name="Alvarado L."/>
            <person name="Chapman S.B."/>
            <person name="Gainer-Dewar J."/>
            <person name="Goldberg J."/>
            <person name="Griggs A."/>
            <person name="Gujja S."/>
            <person name="Hansen M."/>
            <person name="Howarth C."/>
            <person name="Imamovic A."/>
            <person name="Ireland A."/>
            <person name="Larimer J."/>
            <person name="McCowan C."/>
            <person name="Murphy C."/>
            <person name="Pearson M."/>
            <person name="Poon T.W."/>
            <person name="Priest M."/>
            <person name="Roberts A."/>
            <person name="Saif S."/>
            <person name="Shea T."/>
            <person name="Sykes S."/>
            <person name="Wortman J."/>
            <person name="Nusbaum C."/>
            <person name="Birren B."/>
        </authorList>
    </citation>
    <scope>NUCLEOTIDE SEQUENCE [LARGE SCALE GENOMIC DNA]</scope>
    <source>
        <strain evidence="1">CJ02B3</strain>
    </source>
</reference>
<dbReference type="EMBL" id="KI691740">
    <property type="protein sequence ID" value="ETM51889.1"/>
    <property type="molecule type" value="Genomic_DNA"/>
</dbReference>
<protein>
    <recommendedName>
        <fullName evidence="5">RxLR effector protein</fullName>
    </recommendedName>
</protein>
<dbReference type="EMBL" id="KI685220">
    <property type="protein sequence ID" value="ETK92167.1"/>
    <property type="molecule type" value="Genomic_DNA"/>
</dbReference>
<sequence length="76" mass="8467">MPSPRSNPEQNSNSGLKWKGDFDKLKATGQLKNVDMKQTAKITEDAAKLVVKKPSKWRYVKKFLLAAYGAALTVKT</sequence>
<dbReference type="Proteomes" id="UP000053864">
    <property type="component" value="Unassembled WGS sequence"/>
</dbReference>
<evidence type="ECO:0000313" key="2">
    <source>
        <dbReference type="EMBL" id="ETL45544.1"/>
    </source>
</evidence>
<evidence type="ECO:0000313" key="1">
    <source>
        <dbReference type="EMBL" id="ETK92167.1"/>
    </source>
</evidence>
<accession>W2NW66</accession>
<evidence type="ECO:0000313" key="3">
    <source>
        <dbReference type="EMBL" id="ETM51889.1"/>
    </source>
</evidence>
<evidence type="ECO:0008006" key="5">
    <source>
        <dbReference type="Google" id="ProtNLM"/>
    </source>
</evidence>
<dbReference type="EMBL" id="KI671758">
    <property type="protein sequence ID" value="ETL45544.1"/>
    <property type="molecule type" value="Genomic_DNA"/>
</dbReference>
<dbReference type="Proteomes" id="UP000053236">
    <property type="component" value="Unassembled WGS sequence"/>
</dbReference>
<proteinExistence type="predicted"/>
<reference evidence="2 4" key="2">
    <citation type="submission" date="2013-11" db="EMBL/GenBank/DDBJ databases">
        <title>The Genome Sequence of Phytophthora parasitica CJ05E6.</title>
        <authorList>
            <consortium name="The Broad Institute Genomics Platform"/>
            <person name="Russ C."/>
            <person name="Tyler B."/>
            <person name="Panabieres F."/>
            <person name="Shan W."/>
            <person name="Tripathy S."/>
            <person name="Grunwald N."/>
            <person name="Machado M."/>
            <person name="Johnson C.S."/>
            <person name="Arredondo F."/>
            <person name="Hong C."/>
            <person name="Coffey M."/>
            <person name="Young S.K."/>
            <person name="Zeng Q."/>
            <person name="Gargeya S."/>
            <person name="Fitzgerald M."/>
            <person name="Abouelleil A."/>
            <person name="Alvarado L."/>
            <person name="Chapman S.B."/>
            <person name="Gainer-Dewar J."/>
            <person name="Goldberg J."/>
            <person name="Griggs A."/>
            <person name="Gujja S."/>
            <person name="Hansen M."/>
            <person name="Howarth C."/>
            <person name="Imamovic A."/>
            <person name="Ireland A."/>
            <person name="Larimer J."/>
            <person name="McCowan C."/>
            <person name="Murphy C."/>
            <person name="Pearson M."/>
            <person name="Poon T.W."/>
            <person name="Priest M."/>
            <person name="Roberts A."/>
            <person name="Saif S."/>
            <person name="Shea T."/>
            <person name="Sykes S."/>
            <person name="Wortman J."/>
            <person name="Nusbaum C."/>
            <person name="Birren B."/>
        </authorList>
    </citation>
    <scope>NUCLEOTIDE SEQUENCE [LARGE SCALE GENOMIC DNA]</scope>
    <source>
        <strain evidence="2 4">CJ05E6</strain>
    </source>
</reference>
<reference evidence="3" key="3">
    <citation type="submission" date="2013-11" db="EMBL/GenBank/DDBJ databases">
        <title>The Genome Sequence of Phytophthora parasitica IAC_01/95.</title>
        <authorList>
            <consortium name="The Broad Institute Genomics Platform"/>
            <person name="Russ C."/>
            <person name="Tyler B."/>
            <person name="Panabieres F."/>
            <person name="Shan W."/>
            <person name="Tripathy S."/>
            <person name="Grunwald N."/>
            <person name="Machado M."/>
            <person name="Johnson C.S."/>
            <person name="Arredondo F."/>
            <person name="Hong C."/>
            <person name="Coffey M."/>
            <person name="Young S.K."/>
            <person name="Zeng Q."/>
            <person name="Gargeya S."/>
            <person name="Fitzgerald M."/>
            <person name="Abouelleil A."/>
            <person name="Alvarado L."/>
            <person name="Chapman S.B."/>
            <person name="Gainer-Dewar J."/>
            <person name="Goldberg J."/>
            <person name="Griggs A."/>
            <person name="Gujja S."/>
            <person name="Hansen M."/>
            <person name="Howarth C."/>
            <person name="Imamovic A."/>
            <person name="Ireland A."/>
            <person name="Larimer J."/>
            <person name="McCowan C."/>
            <person name="Murphy C."/>
            <person name="Pearson M."/>
            <person name="Poon T.W."/>
            <person name="Priest M."/>
            <person name="Roberts A."/>
            <person name="Saif S."/>
            <person name="Shea T."/>
            <person name="Sykes S."/>
            <person name="Wortman J."/>
            <person name="Nusbaum C."/>
            <person name="Birren B."/>
        </authorList>
    </citation>
    <scope>NUCLEOTIDE SEQUENCE [LARGE SCALE GENOMIC DNA]</scope>
    <source>
        <strain evidence="3">IAC_01/95</strain>
    </source>
</reference>
<gene>
    <name evidence="3" type="ORF">L914_04356</name>
    <name evidence="1" type="ORF">L915_04410</name>
    <name evidence="2" type="ORF">L916_04381</name>
</gene>
<organism evidence="3">
    <name type="scientific">Phytophthora nicotianae</name>
    <name type="common">Potato buckeye rot agent</name>
    <name type="synonym">Phytophthora parasitica</name>
    <dbReference type="NCBI Taxonomy" id="4792"/>
    <lineage>
        <taxon>Eukaryota</taxon>
        <taxon>Sar</taxon>
        <taxon>Stramenopiles</taxon>
        <taxon>Oomycota</taxon>
        <taxon>Peronosporomycetes</taxon>
        <taxon>Peronosporales</taxon>
        <taxon>Peronosporaceae</taxon>
        <taxon>Phytophthora</taxon>
    </lineage>
</organism>
<dbReference type="Proteomes" id="UP000054532">
    <property type="component" value="Unassembled WGS sequence"/>
</dbReference>
<name>W2NW66_PHYNI</name>
<dbReference type="AlphaFoldDB" id="W2NW66"/>